<reference evidence="1 2" key="1">
    <citation type="submission" date="2018-10" db="EMBL/GenBank/DDBJ databases">
        <title>Genome assembly for a Yunnan-Guizhou Plateau 3E fish, Anabarilius grahami (Regan), and its evolutionary and genetic applications.</title>
        <authorList>
            <person name="Jiang W."/>
        </authorList>
    </citation>
    <scope>NUCLEOTIDE SEQUENCE [LARGE SCALE GENOMIC DNA]</scope>
    <source>
        <strain evidence="1">AG-KIZ</strain>
        <tissue evidence="1">Muscle</tissue>
    </source>
</reference>
<comment type="caution">
    <text evidence="1">The sequence shown here is derived from an EMBL/GenBank/DDBJ whole genome shotgun (WGS) entry which is preliminary data.</text>
</comment>
<dbReference type="EMBL" id="RJVU01048406">
    <property type="protein sequence ID" value="ROL43239.1"/>
    <property type="molecule type" value="Genomic_DNA"/>
</dbReference>
<evidence type="ECO:0000313" key="1">
    <source>
        <dbReference type="EMBL" id="ROL43239.1"/>
    </source>
</evidence>
<gene>
    <name evidence="1" type="ORF">DPX16_17060</name>
</gene>
<sequence length="109" mass="12540">MFGKARILHIGTFFTQSTPDGQSCEAFLAMTRVLFSGNEFPGERLFRQWRYLPRDVQRFKGCLSNQAALMEEGRNIVTARTTETGGCFETYSKRQLKKRELSLCFVICI</sequence>
<dbReference type="AlphaFoldDB" id="A0A3N0YAH0"/>
<organism evidence="1 2">
    <name type="scientific">Anabarilius grahami</name>
    <name type="common">Kanglang fish</name>
    <name type="synonym">Barilius grahami</name>
    <dbReference type="NCBI Taxonomy" id="495550"/>
    <lineage>
        <taxon>Eukaryota</taxon>
        <taxon>Metazoa</taxon>
        <taxon>Chordata</taxon>
        <taxon>Craniata</taxon>
        <taxon>Vertebrata</taxon>
        <taxon>Euteleostomi</taxon>
        <taxon>Actinopterygii</taxon>
        <taxon>Neopterygii</taxon>
        <taxon>Teleostei</taxon>
        <taxon>Ostariophysi</taxon>
        <taxon>Cypriniformes</taxon>
        <taxon>Xenocyprididae</taxon>
        <taxon>Xenocypridinae</taxon>
        <taxon>Xenocypridinae incertae sedis</taxon>
        <taxon>Anabarilius</taxon>
    </lineage>
</organism>
<accession>A0A3N0YAH0</accession>
<proteinExistence type="predicted"/>
<dbReference type="Proteomes" id="UP000281406">
    <property type="component" value="Unassembled WGS sequence"/>
</dbReference>
<name>A0A3N0YAH0_ANAGA</name>
<protein>
    <submittedName>
        <fullName evidence="1">Uncharacterized protein</fullName>
    </submittedName>
</protein>
<evidence type="ECO:0000313" key="2">
    <source>
        <dbReference type="Proteomes" id="UP000281406"/>
    </source>
</evidence>
<keyword evidence="2" id="KW-1185">Reference proteome</keyword>